<dbReference type="AlphaFoldDB" id="A0AAD1KP78"/>
<name>A0AAD1KP78_9ACTN</name>
<feature type="region of interest" description="Disordered" evidence="1">
    <location>
        <begin position="77"/>
        <end position="96"/>
    </location>
</feature>
<feature type="compositionally biased region" description="Basic residues" evidence="1">
    <location>
        <begin position="25"/>
        <end position="36"/>
    </location>
</feature>
<sequence>MASWKSNKYDNLGQDGLMNATNPGKQHRAHGHRRGHGPILDGDRAMRARELVEQPEPSGESQMPEPGQEWKMVLADLRRRATASPLNDSEQKDLPQ</sequence>
<organism evidence="2 3">
    <name type="scientific">Cutibacterium modestum</name>
    <dbReference type="NCBI Taxonomy" id="2559073"/>
    <lineage>
        <taxon>Bacteria</taxon>
        <taxon>Bacillati</taxon>
        <taxon>Actinomycetota</taxon>
        <taxon>Actinomycetes</taxon>
        <taxon>Propionibacteriales</taxon>
        <taxon>Propionibacteriaceae</taxon>
        <taxon>Cutibacterium</taxon>
    </lineage>
</organism>
<accession>A0AAD1KP78</accession>
<dbReference type="EMBL" id="AP024747">
    <property type="protein sequence ID" value="BCY24659.1"/>
    <property type="molecule type" value="Genomic_DNA"/>
</dbReference>
<gene>
    <name evidence="2" type="ORF">KB1_06490</name>
</gene>
<evidence type="ECO:0000313" key="2">
    <source>
        <dbReference type="EMBL" id="BCY24659.1"/>
    </source>
</evidence>
<dbReference type="Proteomes" id="UP000825072">
    <property type="component" value="Chromosome 1"/>
</dbReference>
<feature type="region of interest" description="Disordered" evidence="1">
    <location>
        <begin position="1"/>
        <end position="68"/>
    </location>
</feature>
<evidence type="ECO:0000313" key="3">
    <source>
        <dbReference type="Proteomes" id="UP000825072"/>
    </source>
</evidence>
<proteinExistence type="predicted"/>
<feature type="compositionally biased region" description="Basic and acidic residues" evidence="1">
    <location>
        <begin position="41"/>
        <end position="52"/>
    </location>
</feature>
<reference evidence="2" key="1">
    <citation type="submission" date="2021-06" db="EMBL/GenBank/DDBJ databases">
        <title>Genome sequence of Cutibacterium modestum strain KB17-24694.</title>
        <authorList>
            <person name="Dekio I."/>
            <person name="Asahina A."/>
            <person name="Nishida M."/>
        </authorList>
    </citation>
    <scope>NUCLEOTIDE SEQUENCE</scope>
    <source>
        <strain evidence="2">KB17-24694</strain>
    </source>
</reference>
<protein>
    <submittedName>
        <fullName evidence="2">Uncharacterized protein</fullName>
    </submittedName>
</protein>
<evidence type="ECO:0000256" key="1">
    <source>
        <dbReference type="SAM" id="MobiDB-lite"/>
    </source>
</evidence>